<name>A0A0F8Z630_9ZZZZ</name>
<keyword evidence="1" id="KW-1133">Transmembrane helix</keyword>
<gene>
    <name evidence="2" type="ORF">LCGC14_2735060</name>
</gene>
<protein>
    <submittedName>
        <fullName evidence="2">Uncharacterized protein</fullName>
    </submittedName>
</protein>
<accession>A0A0F8Z630</accession>
<sequence>MKSLMKKKRSILGLNTVKAFIVVMLSLAIIGIVTLIVLGAISDANITANTNVTQGTTAIINNVSQGIQSFFSNSVTYFSLLGVVVIILIISLVVVVVNRFGGGSTAGEL</sequence>
<feature type="transmembrane region" description="Helical" evidence="1">
    <location>
        <begin position="20"/>
        <end position="41"/>
    </location>
</feature>
<keyword evidence="1" id="KW-0812">Transmembrane</keyword>
<evidence type="ECO:0000256" key="1">
    <source>
        <dbReference type="SAM" id="Phobius"/>
    </source>
</evidence>
<dbReference type="AlphaFoldDB" id="A0A0F8Z630"/>
<evidence type="ECO:0000313" key="2">
    <source>
        <dbReference type="EMBL" id="KKK89242.1"/>
    </source>
</evidence>
<organism evidence="2">
    <name type="scientific">marine sediment metagenome</name>
    <dbReference type="NCBI Taxonomy" id="412755"/>
    <lineage>
        <taxon>unclassified sequences</taxon>
        <taxon>metagenomes</taxon>
        <taxon>ecological metagenomes</taxon>
    </lineage>
</organism>
<comment type="caution">
    <text evidence="2">The sequence shown here is derived from an EMBL/GenBank/DDBJ whole genome shotgun (WGS) entry which is preliminary data.</text>
</comment>
<dbReference type="EMBL" id="LAZR01049614">
    <property type="protein sequence ID" value="KKK89242.1"/>
    <property type="molecule type" value="Genomic_DNA"/>
</dbReference>
<feature type="transmembrane region" description="Helical" evidence="1">
    <location>
        <begin position="77"/>
        <end position="97"/>
    </location>
</feature>
<keyword evidence="1" id="KW-0472">Membrane</keyword>
<reference evidence="2" key="1">
    <citation type="journal article" date="2015" name="Nature">
        <title>Complex archaea that bridge the gap between prokaryotes and eukaryotes.</title>
        <authorList>
            <person name="Spang A."/>
            <person name="Saw J.H."/>
            <person name="Jorgensen S.L."/>
            <person name="Zaremba-Niedzwiedzka K."/>
            <person name="Martijn J."/>
            <person name="Lind A.E."/>
            <person name="van Eijk R."/>
            <person name="Schleper C."/>
            <person name="Guy L."/>
            <person name="Ettema T.J."/>
        </authorList>
    </citation>
    <scope>NUCLEOTIDE SEQUENCE</scope>
</reference>
<proteinExistence type="predicted"/>